<evidence type="ECO:0000256" key="3">
    <source>
        <dbReference type="ARBA" id="ARBA00013229"/>
    </source>
</evidence>
<keyword evidence="9" id="KW-0964">Secreted</keyword>
<evidence type="ECO:0000256" key="8">
    <source>
        <dbReference type="ARBA" id="ARBA00057335"/>
    </source>
</evidence>
<keyword evidence="9" id="KW-0961">Cell wall biogenesis/degradation</keyword>
<feature type="signal peptide" evidence="9">
    <location>
        <begin position="1"/>
        <end position="25"/>
    </location>
</feature>
<feature type="domain" description="Pectinesterase catalytic" evidence="10">
    <location>
        <begin position="39"/>
        <end position="298"/>
    </location>
</feature>
<dbReference type="InterPro" id="IPR011050">
    <property type="entry name" value="Pectin_lyase_fold/virulence"/>
</dbReference>
<dbReference type="FunFam" id="2.160.20.10:FF:000013">
    <property type="entry name" value="Pectinesterase"/>
    <property type="match status" value="1"/>
</dbReference>
<dbReference type="EC" id="3.1.1.11" evidence="3 9"/>
<keyword evidence="5 9" id="KW-0063">Aspartyl esterase</keyword>
<dbReference type="AlphaFoldDB" id="A0A9Q1QI15"/>
<dbReference type="PROSITE" id="PS00800">
    <property type="entry name" value="PECTINESTERASE_1"/>
    <property type="match status" value="1"/>
</dbReference>
<evidence type="ECO:0000313" key="12">
    <source>
        <dbReference type="Proteomes" id="UP001153076"/>
    </source>
</evidence>
<comment type="catalytic activity">
    <reaction evidence="7 9">
        <text>[(1-&gt;4)-alpha-D-galacturonosyl methyl ester](n) + n H2O = [(1-&gt;4)-alpha-D-galacturonosyl](n) + n methanol + n H(+)</text>
        <dbReference type="Rhea" id="RHEA:22380"/>
        <dbReference type="Rhea" id="RHEA-COMP:14570"/>
        <dbReference type="Rhea" id="RHEA-COMP:14573"/>
        <dbReference type="ChEBI" id="CHEBI:15377"/>
        <dbReference type="ChEBI" id="CHEBI:15378"/>
        <dbReference type="ChEBI" id="CHEBI:17790"/>
        <dbReference type="ChEBI" id="CHEBI:140522"/>
        <dbReference type="ChEBI" id="CHEBI:140523"/>
        <dbReference type="EC" id="3.1.1.11"/>
    </reaction>
</comment>
<dbReference type="GO" id="GO:0042545">
    <property type="term" value="P:cell wall modification"/>
    <property type="evidence" value="ECO:0007669"/>
    <property type="project" value="UniProtKB-UniRule"/>
</dbReference>
<evidence type="ECO:0000256" key="9">
    <source>
        <dbReference type="RuleBase" id="RU000589"/>
    </source>
</evidence>
<sequence>MAINESFPMILIAIALCCLVVNTEARWMIGNKLSWKRVIVVDQSGKGDYKNIQEAIDSVPSNNVESVFIRVEPGVYKEKVTVPEDKPFIILSGRKTETTIITWNDNGDIWKSPTVSILASDFVGRYLTIQNTYGAGAKAVALRVAGDRAEFYACKIVSYQDTLLDEQGRHFYNNCYIEGATDFICGNAVSIFQNCHIHSISTQNGAITAQHRTTPAEETGFFFVDSKITGVKSCTLGRPWGPYSRVLFIRTYMSNVVVPQGWDDWGKPSMHSTVYYGEYECYGPGANRSGRVEWSRSLTTEEASIISKDMIDGKSWIKA</sequence>
<dbReference type="SUPFAM" id="SSF51126">
    <property type="entry name" value="Pectin lyase-like"/>
    <property type="match status" value="1"/>
</dbReference>
<name>A0A9Q1QI15_9CARY</name>
<comment type="subcellular location">
    <subcellularLocation>
        <location evidence="9">Secreted</location>
        <location evidence="9">Cell wall</location>
    </subcellularLocation>
</comment>
<feature type="chain" id="PRO_5040531820" description="Pectinesterase" evidence="9">
    <location>
        <begin position="26"/>
        <end position="319"/>
    </location>
</feature>
<evidence type="ECO:0000259" key="10">
    <source>
        <dbReference type="Pfam" id="PF01095"/>
    </source>
</evidence>
<comment type="function">
    <text evidence="8 9">Acts in the modification of cell walls via demethylesterification of cell wall pectin.</text>
</comment>
<proteinExistence type="inferred from homology"/>
<keyword evidence="9" id="KW-0732">Signal</keyword>
<evidence type="ECO:0000256" key="7">
    <source>
        <dbReference type="ARBA" id="ARBA00047928"/>
    </source>
</evidence>
<evidence type="ECO:0000256" key="5">
    <source>
        <dbReference type="ARBA" id="ARBA00023085"/>
    </source>
</evidence>
<dbReference type="InterPro" id="IPR012334">
    <property type="entry name" value="Pectin_lyas_fold"/>
</dbReference>
<dbReference type="EMBL" id="JAKOGI010000139">
    <property type="protein sequence ID" value="KAJ8442574.1"/>
    <property type="molecule type" value="Genomic_DNA"/>
</dbReference>
<dbReference type="Proteomes" id="UP001153076">
    <property type="component" value="Unassembled WGS sequence"/>
</dbReference>
<dbReference type="Pfam" id="PF01095">
    <property type="entry name" value="Pectinesterase"/>
    <property type="match status" value="1"/>
</dbReference>
<dbReference type="OrthoDB" id="2019149at2759"/>
<dbReference type="GO" id="GO:0030599">
    <property type="term" value="F:pectinesterase activity"/>
    <property type="evidence" value="ECO:0007669"/>
    <property type="project" value="UniProtKB-UniRule"/>
</dbReference>
<keyword evidence="12" id="KW-1185">Reference proteome</keyword>
<dbReference type="Gene3D" id="2.160.20.10">
    <property type="entry name" value="Single-stranded right-handed beta-helix, Pectin lyase-like"/>
    <property type="match status" value="1"/>
</dbReference>
<comment type="pathway">
    <text evidence="1 9">Glycan metabolism; pectin degradation; 2-dehydro-3-deoxy-D-gluconate from pectin: step 1/5.</text>
</comment>
<dbReference type="InterPro" id="IPR000070">
    <property type="entry name" value="Pectinesterase_cat"/>
</dbReference>
<reference evidence="11" key="1">
    <citation type="submission" date="2022-04" db="EMBL/GenBank/DDBJ databases">
        <title>Carnegiea gigantea Genome sequencing and assembly v2.</title>
        <authorList>
            <person name="Copetti D."/>
            <person name="Sanderson M.J."/>
            <person name="Burquez A."/>
            <person name="Wojciechowski M.F."/>
        </authorList>
    </citation>
    <scope>NUCLEOTIDE SEQUENCE</scope>
    <source>
        <strain evidence="11">SGP5-SGP5p</strain>
        <tissue evidence="11">Aerial part</tissue>
    </source>
</reference>
<organism evidence="11 12">
    <name type="scientific">Carnegiea gigantea</name>
    <dbReference type="NCBI Taxonomy" id="171969"/>
    <lineage>
        <taxon>Eukaryota</taxon>
        <taxon>Viridiplantae</taxon>
        <taxon>Streptophyta</taxon>
        <taxon>Embryophyta</taxon>
        <taxon>Tracheophyta</taxon>
        <taxon>Spermatophyta</taxon>
        <taxon>Magnoliopsida</taxon>
        <taxon>eudicotyledons</taxon>
        <taxon>Gunneridae</taxon>
        <taxon>Pentapetalae</taxon>
        <taxon>Caryophyllales</taxon>
        <taxon>Cactineae</taxon>
        <taxon>Cactaceae</taxon>
        <taxon>Cactoideae</taxon>
        <taxon>Echinocereeae</taxon>
        <taxon>Carnegiea</taxon>
    </lineage>
</organism>
<dbReference type="InterPro" id="IPR018040">
    <property type="entry name" value="Pectinesterase_Tyr_AS"/>
</dbReference>
<accession>A0A9Q1QI15</accession>
<keyword evidence="4 9" id="KW-0378">Hydrolase</keyword>
<evidence type="ECO:0000256" key="4">
    <source>
        <dbReference type="ARBA" id="ARBA00022801"/>
    </source>
</evidence>
<comment type="caution">
    <text evidence="11">The sequence shown here is derived from an EMBL/GenBank/DDBJ whole genome shotgun (WGS) entry which is preliminary data.</text>
</comment>
<protein>
    <recommendedName>
        <fullName evidence="3 9">Pectinesterase</fullName>
        <ecNumber evidence="3 9">3.1.1.11</ecNumber>
    </recommendedName>
</protein>
<evidence type="ECO:0000313" key="11">
    <source>
        <dbReference type="EMBL" id="KAJ8442574.1"/>
    </source>
</evidence>
<keyword evidence="9" id="KW-0134">Cell wall</keyword>
<evidence type="ECO:0000256" key="6">
    <source>
        <dbReference type="ARBA" id="ARBA00023180"/>
    </source>
</evidence>
<keyword evidence="6" id="KW-0325">Glycoprotein</keyword>
<gene>
    <name evidence="11" type="ORF">Cgig2_026516</name>
</gene>
<dbReference type="PANTHER" id="PTHR31321">
    <property type="entry name" value="ACYL-COA THIOESTER HYDROLASE YBHC-RELATED"/>
    <property type="match status" value="1"/>
</dbReference>
<comment type="similarity">
    <text evidence="2">Belongs to the pectinesterase family.</text>
</comment>
<dbReference type="GO" id="GO:0045490">
    <property type="term" value="P:pectin catabolic process"/>
    <property type="evidence" value="ECO:0007669"/>
    <property type="project" value="UniProtKB-UniRule"/>
</dbReference>
<dbReference type="PANTHER" id="PTHR31321:SF72">
    <property type="entry name" value="PECTINESTERASE 11-RELATED"/>
    <property type="match status" value="1"/>
</dbReference>
<evidence type="ECO:0000256" key="1">
    <source>
        <dbReference type="ARBA" id="ARBA00005184"/>
    </source>
</evidence>
<evidence type="ECO:0000256" key="2">
    <source>
        <dbReference type="ARBA" id="ARBA00008891"/>
    </source>
</evidence>